<dbReference type="PANTHER" id="PTHR10185">
    <property type="entry name" value="PHOSPHOLIPASE D - RELATED"/>
    <property type="match status" value="1"/>
</dbReference>
<dbReference type="InterPro" id="IPR032803">
    <property type="entry name" value="PLDc_3"/>
</dbReference>
<feature type="domain" description="PLD phosphodiesterase" evidence="3">
    <location>
        <begin position="211"/>
        <end position="238"/>
    </location>
</feature>
<dbReference type="PANTHER" id="PTHR10185:SF17">
    <property type="entry name" value="GM01519P-RELATED"/>
    <property type="match status" value="1"/>
</dbReference>
<evidence type="ECO:0000256" key="1">
    <source>
        <dbReference type="ARBA" id="ARBA00008664"/>
    </source>
</evidence>
<dbReference type="PROSITE" id="PS50035">
    <property type="entry name" value="PLD"/>
    <property type="match status" value="2"/>
</dbReference>
<keyword evidence="5" id="KW-1185">Reference proteome</keyword>
<dbReference type="SMART" id="SM00155">
    <property type="entry name" value="PLDc"/>
    <property type="match status" value="2"/>
</dbReference>
<dbReference type="CDD" id="cd09107">
    <property type="entry name" value="PLDc_vPLD3_4_5_like_2"/>
    <property type="match status" value="1"/>
</dbReference>
<dbReference type="GO" id="GO:0003824">
    <property type="term" value="F:catalytic activity"/>
    <property type="evidence" value="ECO:0007669"/>
    <property type="project" value="InterPro"/>
</dbReference>
<reference evidence="4" key="1">
    <citation type="submission" date="2020-10" db="EMBL/GenBank/DDBJ databases">
        <authorList>
            <person name="Kikuchi T."/>
        </authorList>
    </citation>
    <scope>NUCLEOTIDE SEQUENCE</scope>
    <source>
        <strain evidence="4">NKZ352</strain>
    </source>
</reference>
<dbReference type="AlphaFoldDB" id="A0A8S1H7A4"/>
<gene>
    <name evidence="4" type="ORF">CAUJ_LOCUS7548</name>
</gene>
<keyword evidence="2" id="KW-0812">Transmembrane</keyword>
<dbReference type="InterPro" id="IPR001736">
    <property type="entry name" value="PLipase_D/transphosphatidylase"/>
</dbReference>
<feature type="transmembrane region" description="Helical" evidence="2">
    <location>
        <begin position="60"/>
        <end position="80"/>
    </location>
</feature>
<evidence type="ECO:0000256" key="2">
    <source>
        <dbReference type="SAM" id="Phobius"/>
    </source>
</evidence>
<evidence type="ECO:0000313" key="4">
    <source>
        <dbReference type="EMBL" id="CAD6191629.1"/>
    </source>
</evidence>
<dbReference type="Pfam" id="PF00614">
    <property type="entry name" value="PLDc"/>
    <property type="match status" value="2"/>
</dbReference>
<comment type="similarity">
    <text evidence="1">Belongs to the phospholipase D family.</text>
</comment>
<organism evidence="4 5">
    <name type="scientific">Caenorhabditis auriculariae</name>
    <dbReference type="NCBI Taxonomy" id="2777116"/>
    <lineage>
        <taxon>Eukaryota</taxon>
        <taxon>Metazoa</taxon>
        <taxon>Ecdysozoa</taxon>
        <taxon>Nematoda</taxon>
        <taxon>Chromadorea</taxon>
        <taxon>Rhabditida</taxon>
        <taxon>Rhabditina</taxon>
        <taxon>Rhabditomorpha</taxon>
        <taxon>Rhabditoidea</taxon>
        <taxon>Rhabditidae</taxon>
        <taxon>Peloderinae</taxon>
        <taxon>Caenorhabditis</taxon>
    </lineage>
</organism>
<evidence type="ECO:0000259" key="3">
    <source>
        <dbReference type="PROSITE" id="PS50035"/>
    </source>
</evidence>
<protein>
    <recommendedName>
        <fullName evidence="3">PLD phosphodiesterase domain-containing protein</fullName>
    </recommendedName>
</protein>
<dbReference type="Gene3D" id="3.30.870.10">
    <property type="entry name" value="Endonuclease Chain A"/>
    <property type="match status" value="2"/>
</dbReference>
<keyword evidence="2" id="KW-0472">Membrane</keyword>
<dbReference type="Pfam" id="PF13918">
    <property type="entry name" value="PLDc_3"/>
    <property type="match status" value="1"/>
</dbReference>
<keyword evidence="2" id="KW-1133">Transmembrane helix</keyword>
<dbReference type="CDD" id="cd09106">
    <property type="entry name" value="PLDc_vPLD3_4_5_like_1"/>
    <property type="match status" value="1"/>
</dbReference>
<dbReference type="InterPro" id="IPR050874">
    <property type="entry name" value="Diverse_PLD-related"/>
</dbReference>
<comment type="caution">
    <text evidence="4">The sequence shown here is derived from an EMBL/GenBank/DDBJ whole genome shotgun (WGS) entry which is preliminary data.</text>
</comment>
<dbReference type="SUPFAM" id="SSF56024">
    <property type="entry name" value="Phospholipase D/nuclease"/>
    <property type="match status" value="2"/>
</dbReference>
<evidence type="ECO:0000313" key="5">
    <source>
        <dbReference type="Proteomes" id="UP000835052"/>
    </source>
</evidence>
<dbReference type="Proteomes" id="UP000835052">
    <property type="component" value="Unassembled WGS sequence"/>
</dbReference>
<name>A0A8S1H7A4_9PELO</name>
<sequence>MVWLVVNGDPKETHDGRADMTNFEMDLFDTRMTEIKVEKEEKATYCCGYRASRNRIIKPACVPISIISLFIIALVFLPLFNEEDLSSPFKLPTECPNSCSSSLVESIPTGLQLPPPHYNSTSDAWISLVDGARKYIDISVMYWNLNTSDYSTAIYGRRFYEALIRAGRRGVKIRIAQDGSGSGLSDNAESKYLADQGLAEVRSINVSRLLGTGIIHTKFLIVDIENVYVGSANMDWKSLSEVKELGMVVENCPCVAADLYRIFAIYWKLGEPDAKIPEHWPISYRTPYNFSHPSHVKLNGNLSEFFISSSPGPFNPKGREHDLAAILQVIGSAKRSVCVSVMDYAPQTFYMKNNTFWPLIDDALRAAAFRGVAVRLLVSHWDHSRPSIIPFLRSLVAINDAMPKTSTGFGSINVKMFTVPATPEQKKNPFTRVNHAKFMVTDDTAYVGTSNWSGDYFISTAGVALVVRQKAASRQLQEVFDRDWGSPYAASLTASPLRF</sequence>
<dbReference type="EMBL" id="CAJGYM010000022">
    <property type="protein sequence ID" value="CAD6191629.1"/>
    <property type="molecule type" value="Genomic_DNA"/>
</dbReference>
<proteinExistence type="inferred from homology"/>
<feature type="domain" description="PLD phosphodiesterase" evidence="3">
    <location>
        <begin position="430"/>
        <end position="456"/>
    </location>
</feature>
<accession>A0A8S1H7A4</accession>
<dbReference type="OrthoDB" id="1923775at2759"/>